<sequence length="152" mass="17131">MSHTLKPFNPAIDTLEQLFVKANNDLNYVHHKLEIESSAREPGQVDPYRLLLRIQKIQDELPVIEDGCRKLLVAKQEVIDKTKEILVANRALLRRLQARVGAPICCDDDDAVYGSFLKVLHEWSDQLQSGEGTDSAVIEDLNQKLLSSIIGK</sequence>
<dbReference type="GO" id="GO:0008017">
    <property type="term" value="F:microtubule binding"/>
    <property type="evidence" value="ECO:0007669"/>
    <property type="project" value="InterPro"/>
</dbReference>
<keyword evidence="12" id="KW-0137">Centromere</keyword>
<organism evidence="15 16">
    <name type="scientific">Adiantum capillus-veneris</name>
    <name type="common">Maidenhair fern</name>
    <dbReference type="NCBI Taxonomy" id="13818"/>
    <lineage>
        <taxon>Eukaryota</taxon>
        <taxon>Viridiplantae</taxon>
        <taxon>Streptophyta</taxon>
        <taxon>Embryophyta</taxon>
        <taxon>Tracheophyta</taxon>
        <taxon>Polypodiopsida</taxon>
        <taxon>Polypodiidae</taxon>
        <taxon>Polypodiales</taxon>
        <taxon>Pteridineae</taxon>
        <taxon>Pteridaceae</taxon>
        <taxon>Vittarioideae</taxon>
        <taxon>Adiantum</taxon>
    </lineage>
</organism>
<evidence type="ECO:0000256" key="8">
    <source>
        <dbReference type="ARBA" id="ARBA00022776"/>
    </source>
</evidence>
<accession>A0A9D4V4K1</accession>
<feature type="domain" description="Ska2 N-terminal" evidence="14">
    <location>
        <begin position="10"/>
        <end position="114"/>
    </location>
</feature>
<evidence type="ECO:0000256" key="11">
    <source>
        <dbReference type="ARBA" id="ARBA00023306"/>
    </source>
</evidence>
<dbReference type="GO" id="GO:0007059">
    <property type="term" value="P:chromosome segregation"/>
    <property type="evidence" value="ECO:0007669"/>
    <property type="project" value="InterPro"/>
</dbReference>
<reference evidence="15 16" key="1">
    <citation type="submission" date="2021-01" db="EMBL/GenBank/DDBJ databases">
        <title>Adiantum capillus-veneris genome.</title>
        <authorList>
            <person name="Fang Y."/>
            <person name="Liao Q."/>
        </authorList>
    </citation>
    <scope>NUCLEOTIDE SEQUENCE [LARGE SCALE GENOMIC DNA]</scope>
    <source>
        <strain evidence="15">H3</strain>
        <tissue evidence="15">Leaf</tissue>
    </source>
</reference>
<keyword evidence="9" id="KW-0995">Kinetochore</keyword>
<dbReference type="GO" id="GO:0000940">
    <property type="term" value="C:outer kinetochore"/>
    <property type="evidence" value="ECO:0007669"/>
    <property type="project" value="InterPro"/>
</dbReference>
<dbReference type="GO" id="GO:0051301">
    <property type="term" value="P:cell division"/>
    <property type="evidence" value="ECO:0007669"/>
    <property type="project" value="UniProtKB-KW"/>
</dbReference>
<comment type="similarity">
    <text evidence="3">Belongs to the SKA2 family.</text>
</comment>
<evidence type="ECO:0000259" key="14">
    <source>
        <dbReference type="Pfam" id="PF16740"/>
    </source>
</evidence>
<dbReference type="PANTHER" id="PTHR32017">
    <property type="entry name" value="SPINDLE AND KINETOCHORE-ASSOCIATED PROTEIN 2"/>
    <property type="match status" value="1"/>
</dbReference>
<gene>
    <name evidence="15" type="ORF">GOP47_0005007</name>
</gene>
<protein>
    <recommendedName>
        <fullName evidence="13">Protein FAM33A</fullName>
    </recommendedName>
</protein>
<comment type="caution">
    <text evidence="15">The sequence shown here is derived from an EMBL/GenBank/DDBJ whole genome shotgun (WGS) entry which is preliminary data.</text>
</comment>
<evidence type="ECO:0000256" key="5">
    <source>
        <dbReference type="ARBA" id="ARBA00022490"/>
    </source>
</evidence>
<evidence type="ECO:0000313" key="16">
    <source>
        <dbReference type="Proteomes" id="UP000886520"/>
    </source>
</evidence>
<evidence type="ECO:0000256" key="3">
    <source>
        <dbReference type="ARBA" id="ARBA00010684"/>
    </source>
</evidence>
<dbReference type="Pfam" id="PF16740">
    <property type="entry name" value="SKA2"/>
    <property type="match status" value="1"/>
</dbReference>
<evidence type="ECO:0000256" key="13">
    <source>
        <dbReference type="ARBA" id="ARBA00029651"/>
    </source>
</evidence>
<keyword evidence="8" id="KW-0498">Mitosis</keyword>
<dbReference type="Gene3D" id="6.10.250.1380">
    <property type="match status" value="1"/>
</dbReference>
<keyword evidence="5" id="KW-0963">Cytoplasm</keyword>
<evidence type="ECO:0000256" key="10">
    <source>
        <dbReference type="ARBA" id="ARBA00023212"/>
    </source>
</evidence>
<evidence type="ECO:0000256" key="9">
    <source>
        <dbReference type="ARBA" id="ARBA00022838"/>
    </source>
</evidence>
<dbReference type="PANTHER" id="PTHR32017:SF3">
    <property type="entry name" value="SPINDLE AND KINETOCHORE-ASSOCIATED PROTEIN 2"/>
    <property type="match status" value="1"/>
</dbReference>
<dbReference type="InterPro" id="IPR026762">
    <property type="entry name" value="Ska2"/>
</dbReference>
<evidence type="ECO:0000256" key="6">
    <source>
        <dbReference type="ARBA" id="ARBA00022618"/>
    </source>
</evidence>
<dbReference type="InterPro" id="IPR042091">
    <property type="entry name" value="Ska2_N"/>
</dbReference>
<keyword evidence="7" id="KW-0493">Microtubule</keyword>
<keyword evidence="10" id="KW-0206">Cytoskeleton</keyword>
<evidence type="ECO:0000256" key="4">
    <source>
        <dbReference type="ARBA" id="ARBA00022454"/>
    </source>
</evidence>
<evidence type="ECO:0000256" key="1">
    <source>
        <dbReference type="ARBA" id="ARBA00004186"/>
    </source>
</evidence>
<evidence type="ECO:0000256" key="12">
    <source>
        <dbReference type="ARBA" id="ARBA00023328"/>
    </source>
</evidence>
<comment type="subcellular location">
    <subcellularLocation>
        <location evidence="2">Chromosome</location>
        <location evidence="2">Centromere</location>
        <location evidence="2">Kinetochore</location>
    </subcellularLocation>
    <subcellularLocation>
        <location evidence="1">Cytoplasm</location>
        <location evidence="1">Cytoskeleton</location>
        <location evidence="1">Spindle</location>
    </subcellularLocation>
</comment>
<keyword evidence="6" id="KW-0132">Cell division</keyword>
<dbReference type="GO" id="GO:0005876">
    <property type="term" value="C:spindle microtubule"/>
    <property type="evidence" value="ECO:0007669"/>
    <property type="project" value="InterPro"/>
</dbReference>
<evidence type="ECO:0000256" key="2">
    <source>
        <dbReference type="ARBA" id="ARBA00004629"/>
    </source>
</evidence>
<proteinExistence type="inferred from homology"/>
<dbReference type="AlphaFoldDB" id="A0A9D4V4K1"/>
<dbReference type="GO" id="GO:0000278">
    <property type="term" value="P:mitotic cell cycle"/>
    <property type="evidence" value="ECO:0007669"/>
    <property type="project" value="TreeGrafter"/>
</dbReference>
<keyword evidence="4" id="KW-0158">Chromosome</keyword>
<dbReference type="Proteomes" id="UP000886520">
    <property type="component" value="Chromosome 5"/>
</dbReference>
<keyword evidence="16" id="KW-1185">Reference proteome</keyword>
<name>A0A9D4V4K1_ADICA</name>
<dbReference type="EMBL" id="JABFUD020000005">
    <property type="protein sequence ID" value="KAI5079528.1"/>
    <property type="molecule type" value="Genomic_DNA"/>
</dbReference>
<evidence type="ECO:0000313" key="15">
    <source>
        <dbReference type="EMBL" id="KAI5079528.1"/>
    </source>
</evidence>
<keyword evidence="11" id="KW-0131">Cell cycle</keyword>
<evidence type="ECO:0000256" key="7">
    <source>
        <dbReference type="ARBA" id="ARBA00022701"/>
    </source>
</evidence>
<dbReference type="OrthoDB" id="193920at2759"/>